<dbReference type="EMBL" id="HBKP01003901">
    <property type="protein sequence ID" value="CAE2204869.1"/>
    <property type="molecule type" value="Transcribed_RNA"/>
</dbReference>
<reference evidence="1" key="1">
    <citation type="submission" date="2021-01" db="EMBL/GenBank/DDBJ databases">
        <authorList>
            <person name="Corre E."/>
            <person name="Pelletier E."/>
            <person name="Niang G."/>
            <person name="Scheremetjew M."/>
            <person name="Finn R."/>
            <person name="Kale V."/>
            <person name="Holt S."/>
            <person name="Cochrane G."/>
            <person name="Meng A."/>
            <person name="Brown T."/>
            <person name="Cohen L."/>
        </authorList>
    </citation>
    <scope>NUCLEOTIDE SEQUENCE</scope>
    <source>
        <strain evidence="1">DIVA3 518/3/11/1/6</strain>
    </source>
</reference>
<name>A0A7S4HNV9_9EUKA</name>
<sequence>MQDNTITQALTNESSRLVLKKLWVDTAMDARPSDTTPAALTIYFEVCGYTMNVYDPTQYIRSFSAICKTLKENGPKFSFSAEQSSKQMELISHICVEAKSNQASIRVSV</sequence>
<dbReference type="AlphaFoldDB" id="A0A7S4HNV9"/>
<gene>
    <name evidence="1" type="ORF">VSP0166_LOCUS2823</name>
</gene>
<evidence type="ECO:0000313" key="1">
    <source>
        <dbReference type="EMBL" id="CAE2204869.1"/>
    </source>
</evidence>
<protein>
    <submittedName>
        <fullName evidence="1">Uncharacterized protein</fullName>
    </submittedName>
</protein>
<accession>A0A7S4HNV9</accession>
<proteinExistence type="predicted"/>
<organism evidence="1">
    <name type="scientific">Vannella robusta</name>
    <dbReference type="NCBI Taxonomy" id="1487602"/>
    <lineage>
        <taxon>Eukaryota</taxon>
        <taxon>Amoebozoa</taxon>
        <taxon>Discosea</taxon>
        <taxon>Flabellinia</taxon>
        <taxon>Vannellidae</taxon>
        <taxon>Vannella</taxon>
    </lineage>
</organism>